<evidence type="ECO:0000256" key="3">
    <source>
        <dbReference type="ARBA" id="ARBA00013137"/>
    </source>
</evidence>
<comment type="catalytic activity">
    <reaction evidence="8">
        <text>dihydrourocanate + A = urocanate + AH2</text>
        <dbReference type="Rhea" id="RHEA:36059"/>
        <dbReference type="ChEBI" id="CHEBI:13193"/>
        <dbReference type="ChEBI" id="CHEBI:17499"/>
        <dbReference type="ChEBI" id="CHEBI:27247"/>
        <dbReference type="ChEBI" id="CHEBI:72991"/>
        <dbReference type="EC" id="1.3.99.33"/>
    </reaction>
</comment>
<proteinExistence type="predicted"/>
<dbReference type="EMBL" id="ASSY01000001">
    <property type="protein sequence ID" value="EOS53741.1"/>
    <property type="molecule type" value="Genomic_DNA"/>
</dbReference>
<evidence type="ECO:0000256" key="9">
    <source>
        <dbReference type="SAM" id="SignalP"/>
    </source>
</evidence>
<dbReference type="GeneID" id="82189725"/>
<dbReference type="Proteomes" id="UP000014204">
    <property type="component" value="Unassembled WGS sequence"/>
</dbReference>
<sequence>MTYAYLNHRMSRRTFLAGATLAGVNLAVFGLSGCAPKTPAAATGTDTLAFTPGTYTGTGEGKFGPLTLQATFTDSAITDIAIGEHEETERVSDRAFDEIPATIIDQQALGIDTITGCTLTSAAILAAVTDCVKQAGGDVCAMEKNYRAPELSADVVELECDFVIAGAGAAGMGAAVGAAQAGAGKVIVLEKGSNVGGNALVSGGYLEYVNAPADLRVPMTPELTRQLEADLANPIAAEIPPEELAKIKERYAAWQASGDTTLFDCEELMALQECLLYGADGYYGSLDFAQCVSAFDAFLDENGFAWKPCIGIVGYPWPHWSAPDDGFCGQGYFNFFDKQIAENDYPVEIMLNTPVTALLKDGDRVVGFTAVAEDGTTYHVRASRGALLATGGFSGNPDMLREYNTIWPWDENTPLPTTNVYGHHGDGIKLALEEGAEVALMDSLMMFPFADVKNGCDETTVGEDTDCLLVNKNGERFVDETLDRYTMTEALMKQPDEVLFLISDKDTSRVEGEYSYYGRSIQRLLDQGQLHRADTLEELAEQMGCDPATFKATVERYNEIARAGEDPDFGRMIFTERSPIENPPFYASPRTWAAHITEGGVVTDEISQVLREDGTAIEGLFAAGEVTVGMSGVSSMALGYACGAGVFSA</sequence>
<evidence type="ECO:0000256" key="5">
    <source>
        <dbReference type="ARBA" id="ARBA00022630"/>
    </source>
</evidence>
<dbReference type="PANTHER" id="PTHR43400:SF10">
    <property type="entry name" value="3-OXOSTEROID 1-DEHYDROGENASE"/>
    <property type="match status" value="1"/>
</dbReference>
<comment type="cofactor">
    <cofactor evidence="2">
        <name>FAD</name>
        <dbReference type="ChEBI" id="CHEBI:57692"/>
    </cofactor>
</comment>
<dbReference type="GO" id="GO:0016020">
    <property type="term" value="C:membrane"/>
    <property type="evidence" value="ECO:0007669"/>
    <property type="project" value="InterPro"/>
</dbReference>
<evidence type="ECO:0000256" key="8">
    <source>
        <dbReference type="ARBA" id="ARBA00049922"/>
    </source>
</evidence>
<organism evidence="11 12">
    <name type="scientific">Adlercreutzia caecimuris B7</name>
    <dbReference type="NCBI Taxonomy" id="1235794"/>
    <lineage>
        <taxon>Bacteria</taxon>
        <taxon>Bacillati</taxon>
        <taxon>Actinomycetota</taxon>
        <taxon>Coriobacteriia</taxon>
        <taxon>Eggerthellales</taxon>
        <taxon>Eggerthellaceae</taxon>
        <taxon>Adlercreutzia</taxon>
    </lineage>
</organism>
<dbReference type="InterPro" id="IPR050315">
    <property type="entry name" value="FAD-oxidoreductase_2"/>
</dbReference>
<dbReference type="GO" id="GO:0010181">
    <property type="term" value="F:FMN binding"/>
    <property type="evidence" value="ECO:0007669"/>
    <property type="project" value="InterPro"/>
</dbReference>
<protein>
    <recommendedName>
        <fullName evidence="4">Urocanate reductase</fullName>
        <ecNumber evidence="3">1.3.99.33</ecNumber>
    </recommendedName>
</protein>
<keyword evidence="6" id="KW-0274">FAD</keyword>
<keyword evidence="7" id="KW-0560">Oxidoreductase</keyword>
<dbReference type="InterPro" id="IPR027477">
    <property type="entry name" value="Succ_DH/fumarate_Rdtase_cat_sf"/>
</dbReference>
<comment type="caution">
    <text evidence="11">The sequence shown here is derived from an EMBL/GenBank/DDBJ whole genome shotgun (WGS) entry which is preliminary data.</text>
</comment>
<keyword evidence="5" id="KW-0285">Flavoprotein</keyword>
<dbReference type="PANTHER" id="PTHR43400">
    <property type="entry name" value="FUMARATE REDUCTASE"/>
    <property type="match status" value="1"/>
</dbReference>
<keyword evidence="12" id="KW-1185">Reference proteome</keyword>
<dbReference type="AlphaFoldDB" id="R9L5R3"/>
<dbReference type="Pfam" id="PF04205">
    <property type="entry name" value="FMN_bind"/>
    <property type="match status" value="1"/>
</dbReference>
<gene>
    <name evidence="11" type="ORF">C811_00045</name>
</gene>
<feature type="chain" id="PRO_5039359884" description="Urocanate reductase" evidence="9">
    <location>
        <begin position="23"/>
        <end position="649"/>
    </location>
</feature>
<dbReference type="Gene3D" id="3.50.50.60">
    <property type="entry name" value="FAD/NAD(P)-binding domain"/>
    <property type="match status" value="2"/>
</dbReference>
<evidence type="ECO:0000256" key="4">
    <source>
        <dbReference type="ARBA" id="ARBA00015872"/>
    </source>
</evidence>
<dbReference type="SMART" id="SM00900">
    <property type="entry name" value="FMN_bind"/>
    <property type="match status" value="1"/>
</dbReference>
<dbReference type="EC" id="1.3.99.33" evidence="3"/>
<dbReference type="SUPFAM" id="SSF56425">
    <property type="entry name" value="Succinate dehydrogenase/fumarate reductase flavoprotein, catalytic domain"/>
    <property type="match status" value="1"/>
</dbReference>
<dbReference type="InterPro" id="IPR006311">
    <property type="entry name" value="TAT_signal"/>
</dbReference>
<evidence type="ECO:0000259" key="10">
    <source>
        <dbReference type="SMART" id="SM00900"/>
    </source>
</evidence>
<dbReference type="Gene3D" id="3.90.1010.20">
    <property type="match status" value="1"/>
</dbReference>
<reference evidence="11 12" key="1">
    <citation type="submission" date="2013-04" db="EMBL/GenBank/DDBJ databases">
        <title>The Genome Sequence of Enterorhabdus caecimuris B7.</title>
        <authorList>
            <consortium name="The Broad Institute Genomics Platform"/>
            <consortium name="The Broad Institute Genome Sequencing Center for Infectious Disease"/>
            <person name="Earl A."/>
            <person name="Xavier R."/>
            <person name="Elson C."/>
            <person name="Duck W."/>
            <person name="Walker B."/>
            <person name="Young S."/>
            <person name="Zeng Q."/>
            <person name="Gargeya S."/>
            <person name="Fitzgerald M."/>
            <person name="Haas B."/>
            <person name="Abouelleil A."/>
            <person name="Allen A.W."/>
            <person name="Alvarado L."/>
            <person name="Arachchi H.M."/>
            <person name="Berlin A.M."/>
            <person name="Chapman S.B."/>
            <person name="Gainer-Dewar J."/>
            <person name="Goldberg J."/>
            <person name="Griggs A."/>
            <person name="Gujja S."/>
            <person name="Hansen M."/>
            <person name="Howarth C."/>
            <person name="Imamovic A."/>
            <person name="Ireland A."/>
            <person name="Larimer J."/>
            <person name="McCowan C."/>
            <person name="Murphy C."/>
            <person name="Pearson M."/>
            <person name="Poon T.W."/>
            <person name="Priest M."/>
            <person name="Roberts A."/>
            <person name="Saif S."/>
            <person name="Shea T."/>
            <person name="Sisk P."/>
            <person name="Sykes S."/>
            <person name="Wortman J."/>
            <person name="Nusbaum C."/>
            <person name="Birren B."/>
        </authorList>
    </citation>
    <scope>NUCLEOTIDE SEQUENCE [LARGE SCALE GENOMIC DNA]</scope>
    <source>
        <strain evidence="11 12">B7</strain>
    </source>
</reference>
<evidence type="ECO:0000256" key="7">
    <source>
        <dbReference type="ARBA" id="ARBA00023002"/>
    </source>
</evidence>
<evidence type="ECO:0000256" key="1">
    <source>
        <dbReference type="ARBA" id="ARBA00001917"/>
    </source>
</evidence>
<feature type="domain" description="FMN-binding" evidence="10">
    <location>
        <begin position="61"/>
        <end position="135"/>
    </location>
</feature>
<dbReference type="eggNOG" id="COG3976">
    <property type="taxonomic scope" value="Bacteria"/>
</dbReference>
<dbReference type="OrthoDB" id="9806724at2"/>
<accession>R9L5R3</accession>
<name>R9L5R3_9ACTN</name>
<dbReference type="Pfam" id="PF00890">
    <property type="entry name" value="FAD_binding_2"/>
    <property type="match status" value="1"/>
</dbReference>
<evidence type="ECO:0000313" key="12">
    <source>
        <dbReference type="Proteomes" id="UP000014204"/>
    </source>
</evidence>
<keyword evidence="9" id="KW-0732">Signal</keyword>
<dbReference type="STRING" id="1235794.C811_00045"/>
<dbReference type="RefSeq" id="WP_016308294.1">
    <property type="nucleotide sequence ID" value="NZ_KE159646.1"/>
</dbReference>
<dbReference type="InterPro" id="IPR036188">
    <property type="entry name" value="FAD/NAD-bd_sf"/>
</dbReference>
<dbReference type="HOGENOM" id="CLU_011398_4_0_11"/>
<evidence type="ECO:0000256" key="6">
    <source>
        <dbReference type="ARBA" id="ARBA00022827"/>
    </source>
</evidence>
<dbReference type="Gene3D" id="3.90.700.10">
    <property type="entry name" value="Succinate dehydrogenase/fumarate reductase flavoprotein, catalytic domain"/>
    <property type="match status" value="1"/>
</dbReference>
<dbReference type="GO" id="GO:0033765">
    <property type="term" value="F:steroid dehydrogenase activity, acting on the CH-CH group of donors"/>
    <property type="evidence" value="ECO:0007669"/>
    <property type="project" value="UniProtKB-ARBA"/>
</dbReference>
<dbReference type="eggNOG" id="COG1053">
    <property type="taxonomic scope" value="Bacteria"/>
</dbReference>
<comment type="cofactor">
    <cofactor evidence="1">
        <name>FMN</name>
        <dbReference type="ChEBI" id="CHEBI:58210"/>
    </cofactor>
</comment>
<dbReference type="InterPro" id="IPR003953">
    <property type="entry name" value="FAD-dep_OxRdtase_2_FAD-bd"/>
</dbReference>
<dbReference type="PATRIC" id="fig|1235794.3.peg.48"/>
<dbReference type="SUPFAM" id="SSF51905">
    <property type="entry name" value="FAD/NAD(P)-binding domain"/>
    <property type="match status" value="1"/>
</dbReference>
<dbReference type="PROSITE" id="PS51318">
    <property type="entry name" value="TAT"/>
    <property type="match status" value="1"/>
</dbReference>
<evidence type="ECO:0000256" key="2">
    <source>
        <dbReference type="ARBA" id="ARBA00001974"/>
    </source>
</evidence>
<evidence type="ECO:0000313" key="11">
    <source>
        <dbReference type="EMBL" id="EOS53741.1"/>
    </source>
</evidence>
<dbReference type="InterPro" id="IPR007329">
    <property type="entry name" value="FMN-bd"/>
</dbReference>
<feature type="signal peptide" evidence="9">
    <location>
        <begin position="1"/>
        <end position="22"/>
    </location>
</feature>